<reference evidence="1 2" key="1">
    <citation type="submission" date="2016-11" db="EMBL/GenBank/DDBJ databases">
        <authorList>
            <person name="Varghese N."/>
            <person name="Submissions S."/>
        </authorList>
    </citation>
    <scope>NUCLEOTIDE SEQUENCE [LARGE SCALE GENOMIC DNA]</scope>
    <source>
        <strain evidence="1 2">DSM 19027</strain>
    </source>
</reference>
<accession>A0A1M6FSA4</accession>
<gene>
    <name evidence="1" type="ORF">SAMN05444373_101913</name>
</gene>
<dbReference type="Proteomes" id="UP000324781">
    <property type="component" value="Unassembled WGS sequence"/>
</dbReference>
<name>A0A1M6FSA4_9FIRM</name>
<dbReference type="EMBL" id="FQZP01000019">
    <property type="protein sequence ID" value="SHJ00608.1"/>
    <property type="molecule type" value="Genomic_DNA"/>
</dbReference>
<organism evidence="1 2">
    <name type="scientific">Thermoclostridium caenicola</name>
    <dbReference type="NCBI Taxonomy" id="659425"/>
    <lineage>
        <taxon>Bacteria</taxon>
        <taxon>Bacillati</taxon>
        <taxon>Bacillota</taxon>
        <taxon>Clostridia</taxon>
        <taxon>Eubacteriales</taxon>
        <taxon>Oscillospiraceae</taxon>
        <taxon>Thermoclostridium</taxon>
    </lineage>
</organism>
<dbReference type="AlphaFoldDB" id="A0A1M6FSA4"/>
<sequence>MSCKDQIVPGLICGEDICKLREAVCVHVEKVYDNCREKDCIEDAVVDFTENVQDLINNAVKVKTKDAEVVAVFADLEPVPFKRGYYTVNVRYQIKVMVEFCYKDMNGNLVSSCPKVGFVGFEKTVILFGSEGKIKIFKSKDPASNAPLYGESCTDACGGSLVEQDNLPNVKVEVAEPLVLNTRIKRVHHHHRHGDDEDNCNPEGIIIPQRRVVVTLGLFSIIKLVRLVQLLIPAFNFCYPNKECVASTNEEPCEIFDSIEFPLDQFFPPQKFDFPAEEELEEDNKNKKR</sequence>
<dbReference type="RefSeq" id="WP_149678568.1">
    <property type="nucleotide sequence ID" value="NZ_FQZP01000019.1"/>
</dbReference>
<protein>
    <submittedName>
        <fullName evidence="1">Uncharacterized protein</fullName>
    </submittedName>
</protein>
<evidence type="ECO:0000313" key="2">
    <source>
        <dbReference type="Proteomes" id="UP000324781"/>
    </source>
</evidence>
<evidence type="ECO:0000313" key="1">
    <source>
        <dbReference type="EMBL" id="SHJ00608.1"/>
    </source>
</evidence>
<proteinExistence type="predicted"/>
<dbReference type="OrthoDB" id="1733421at2"/>
<keyword evidence="2" id="KW-1185">Reference proteome</keyword>